<dbReference type="EMBL" id="PZHR01000014">
    <property type="protein sequence ID" value="PTK59828.1"/>
    <property type="molecule type" value="Genomic_DNA"/>
</dbReference>
<feature type="active site" description="Nucleophile" evidence="9">
    <location>
        <position position="10"/>
    </location>
</feature>
<evidence type="ECO:0000256" key="1">
    <source>
        <dbReference type="ARBA" id="ARBA00011738"/>
    </source>
</evidence>
<evidence type="ECO:0000313" key="12">
    <source>
        <dbReference type="EMBL" id="SUM54056.1"/>
    </source>
</evidence>
<evidence type="ECO:0000313" key="13">
    <source>
        <dbReference type="Proteomes" id="UP000240400"/>
    </source>
</evidence>
<feature type="active site" description="Schiff-base intermediate with substrate" evidence="9">
    <location>
        <position position="51"/>
    </location>
</feature>
<comment type="cofactor">
    <cofactor evidence="9">
        <name>Mg(2+)</name>
        <dbReference type="ChEBI" id="CHEBI:18420"/>
    </cofactor>
    <text evidence="9">Binds 1 Mg(2+) ion per subunit.</text>
</comment>
<evidence type="ECO:0000256" key="5">
    <source>
        <dbReference type="ARBA" id="ARBA00023270"/>
    </source>
</evidence>
<dbReference type="Pfam" id="PF00702">
    <property type="entry name" value="Hydrolase"/>
    <property type="match status" value="1"/>
</dbReference>
<dbReference type="GO" id="GO:0005829">
    <property type="term" value="C:cytosol"/>
    <property type="evidence" value="ECO:0007669"/>
    <property type="project" value="TreeGrafter"/>
</dbReference>
<accession>A0A291JHQ0</accession>
<dbReference type="OrthoDB" id="5504491at2"/>
<dbReference type="HAMAP" id="MF_01375">
    <property type="entry name" value="PhnX"/>
    <property type="match status" value="1"/>
</dbReference>
<keyword evidence="4 9" id="KW-0460">Magnesium</keyword>
<comment type="catalytic activity">
    <reaction evidence="6 9">
        <text>phosphonoacetaldehyde + H2O = acetaldehyde + phosphate + H(+)</text>
        <dbReference type="Rhea" id="RHEA:18905"/>
        <dbReference type="ChEBI" id="CHEBI:15343"/>
        <dbReference type="ChEBI" id="CHEBI:15377"/>
        <dbReference type="ChEBI" id="CHEBI:15378"/>
        <dbReference type="ChEBI" id="CHEBI:43474"/>
        <dbReference type="ChEBI" id="CHEBI:58383"/>
        <dbReference type="EC" id="3.11.1.1"/>
    </reaction>
</comment>
<dbReference type="Proteomes" id="UP000664081">
    <property type="component" value="Unassembled WGS sequence"/>
</dbReference>
<dbReference type="GO" id="GO:0008967">
    <property type="term" value="F:phosphoglycolate phosphatase activity"/>
    <property type="evidence" value="ECO:0007669"/>
    <property type="project" value="TreeGrafter"/>
</dbReference>
<dbReference type="SFLD" id="SFLDS00003">
    <property type="entry name" value="Haloacid_Dehalogenase"/>
    <property type="match status" value="1"/>
</dbReference>
<dbReference type="InterPro" id="IPR050155">
    <property type="entry name" value="HAD-like_hydrolase_sf"/>
</dbReference>
<dbReference type="PANTHER" id="PTHR43434:SF19">
    <property type="entry name" value="PHOSPHONOACETALDEHYDE HYDROLASE"/>
    <property type="match status" value="1"/>
</dbReference>
<dbReference type="PANTHER" id="PTHR43434">
    <property type="entry name" value="PHOSPHOGLYCOLATE PHOSPHATASE"/>
    <property type="match status" value="1"/>
</dbReference>
<dbReference type="GeneID" id="66775749"/>
<dbReference type="AlphaFoldDB" id="A0A291JHQ0"/>
<sequence>MTKIKGIIMDWAGTTIDFGCFAPVNVFVDIFKKAGIEVTIEEAREPMGMLKRDHIKAMTEMPRIHQAWRDEFDNVPTEKDIDQLYAHFENALMKQLKSFTHLIPDVNDTISALQAEGYLIGSTTGYTKEMMEVVAPEAKRKGYAPHNIVTAEQVDGYGRPYPYMIFKNIQQLKLSSVKEVIKLGDTASDIKEAINAGVTAVGVIKGSSVVGLNEQQWNDLTEHERNTYIEEATHIFKQNNADYIIKDITQLPQLLKQLNA</sequence>
<dbReference type="GO" id="GO:0006281">
    <property type="term" value="P:DNA repair"/>
    <property type="evidence" value="ECO:0007669"/>
    <property type="project" value="TreeGrafter"/>
</dbReference>
<evidence type="ECO:0000313" key="14">
    <source>
        <dbReference type="Proteomes" id="UP000254412"/>
    </source>
</evidence>
<dbReference type="RefSeq" id="WP_096808279.1">
    <property type="nucleotide sequence ID" value="NZ_BMCF01000001.1"/>
</dbReference>
<evidence type="ECO:0000256" key="2">
    <source>
        <dbReference type="ARBA" id="ARBA00022723"/>
    </source>
</evidence>
<dbReference type="InterPro" id="IPR006323">
    <property type="entry name" value="Phosphonoacetald_hydro"/>
</dbReference>
<feature type="binding site" evidence="9">
    <location>
        <position position="12"/>
    </location>
    <ligand>
        <name>Mg(2+)</name>
        <dbReference type="ChEBI" id="CHEBI:18420"/>
    </ligand>
</feature>
<comment type="subunit">
    <text evidence="1 9">Homodimer.</text>
</comment>
<dbReference type="KEGG" id="snl:BJD96_01520"/>
<evidence type="ECO:0000256" key="4">
    <source>
        <dbReference type="ARBA" id="ARBA00022842"/>
    </source>
</evidence>
<dbReference type="EMBL" id="UHDS01000001">
    <property type="protein sequence ID" value="SUM54056.1"/>
    <property type="molecule type" value="Genomic_DNA"/>
</dbReference>
<reference evidence="12 14" key="3">
    <citation type="submission" date="2018-06" db="EMBL/GenBank/DDBJ databases">
        <authorList>
            <consortium name="Pathogen Informatics"/>
            <person name="Doyle S."/>
        </authorList>
    </citation>
    <scope>NUCLEOTIDE SEQUENCE [LARGE SCALE GENOMIC DNA]</scope>
    <source>
        <strain evidence="12 14">NCTC13834</strain>
    </source>
</reference>
<comment type="similarity">
    <text evidence="9">Belongs to the HAD-like hydrolase superfamily. PhnX family.</text>
</comment>
<dbReference type="InterPro" id="IPR023198">
    <property type="entry name" value="PGP-like_dom2"/>
</dbReference>
<dbReference type="GO" id="GO:0050194">
    <property type="term" value="F:phosphonoacetaldehyde hydrolase activity"/>
    <property type="evidence" value="ECO:0007669"/>
    <property type="project" value="UniProtKB-UniRule"/>
</dbReference>
<keyword evidence="3 9" id="KW-0378">Hydrolase</keyword>
<feature type="binding site" evidence="9">
    <location>
        <position position="185"/>
    </location>
    <ligand>
        <name>Mg(2+)</name>
        <dbReference type="ChEBI" id="CHEBI:18420"/>
    </ligand>
</feature>
<evidence type="ECO:0000256" key="7">
    <source>
        <dbReference type="ARBA" id="ARBA00056573"/>
    </source>
</evidence>
<dbReference type="Gene3D" id="1.10.150.240">
    <property type="entry name" value="Putative phosphatase, domain 2"/>
    <property type="match status" value="1"/>
</dbReference>
<name>A0A291JHQ0_9STAP</name>
<evidence type="ECO:0000256" key="6">
    <source>
        <dbReference type="ARBA" id="ARBA00052005"/>
    </source>
</evidence>
<comment type="function">
    <text evidence="7 9">Involved in phosphonate degradation.</text>
</comment>
<proteinExistence type="inferred from homology"/>
<evidence type="ECO:0000256" key="3">
    <source>
        <dbReference type="ARBA" id="ARBA00022801"/>
    </source>
</evidence>
<reference evidence="11 13" key="1">
    <citation type="journal article" date="2016" name="Front. Microbiol.">
        <title>Comprehensive Phylogenetic Analysis of Bovine Non-aureus Staphylococci Species Based on Whole-Genome Sequencing.</title>
        <authorList>
            <person name="Naushad S."/>
            <person name="Barkema H.W."/>
            <person name="Luby C."/>
            <person name="Condas L.A."/>
            <person name="Nobrega D.B."/>
            <person name="Carson D.A."/>
            <person name="De Buck J."/>
        </authorList>
    </citation>
    <scope>NUCLEOTIDE SEQUENCE [LARGE SCALE GENOMIC DNA]</scope>
    <source>
        <strain evidence="11 13">SNUC 4337</strain>
    </source>
</reference>
<keyword evidence="5 9" id="KW-0704">Schiff base</keyword>
<dbReference type="FunFam" id="1.10.150.240:FF:000006">
    <property type="entry name" value="Phosphonoacetaldehyde hydrolase"/>
    <property type="match status" value="1"/>
</dbReference>
<dbReference type="Proteomes" id="UP000254412">
    <property type="component" value="Unassembled WGS sequence"/>
</dbReference>
<dbReference type="NCBIfam" id="TIGR01422">
    <property type="entry name" value="phosphonatase"/>
    <property type="match status" value="1"/>
</dbReference>
<dbReference type="Gene3D" id="3.40.50.1000">
    <property type="entry name" value="HAD superfamily/HAD-like"/>
    <property type="match status" value="1"/>
</dbReference>
<keyword evidence="2 9" id="KW-0479">Metal-binding</keyword>
<organism evidence="12 14">
    <name type="scientific">Staphylococcus nepalensis</name>
    <dbReference type="NCBI Taxonomy" id="214473"/>
    <lineage>
        <taxon>Bacteria</taxon>
        <taxon>Bacillati</taxon>
        <taxon>Bacillota</taxon>
        <taxon>Bacilli</taxon>
        <taxon>Bacillales</taxon>
        <taxon>Staphylococcaceae</taxon>
        <taxon>Staphylococcus</taxon>
    </lineage>
</organism>
<dbReference type="EC" id="3.11.1.1" evidence="8 9"/>
<evidence type="ECO:0000256" key="9">
    <source>
        <dbReference type="HAMAP-Rule" id="MF_01375"/>
    </source>
</evidence>
<feature type="binding site" evidence="9">
    <location>
        <position position="10"/>
    </location>
    <ligand>
        <name>Mg(2+)</name>
        <dbReference type="ChEBI" id="CHEBI:18420"/>
    </ligand>
</feature>
<evidence type="ECO:0000313" key="11">
    <source>
        <dbReference type="EMBL" id="PTK59828.1"/>
    </source>
</evidence>
<dbReference type="SFLD" id="SFLDG01129">
    <property type="entry name" value="C1.5:_HAD__Beta-PGM__Phosphata"/>
    <property type="match status" value="1"/>
</dbReference>
<dbReference type="GO" id="GO:0000287">
    <property type="term" value="F:magnesium ion binding"/>
    <property type="evidence" value="ECO:0007669"/>
    <property type="project" value="UniProtKB-UniRule"/>
</dbReference>
<dbReference type="GO" id="GO:0019700">
    <property type="term" value="P:organic phosphonate catabolic process"/>
    <property type="evidence" value="ECO:0007669"/>
    <property type="project" value="InterPro"/>
</dbReference>
<dbReference type="SFLD" id="SFLDG01135">
    <property type="entry name" value="C1.5.6:_HAD__Beta-PGM__Phospha"/>
    <property type="match status" value="1"/>
</dbReference>
<gene>
    <name evidence="9 12" type="primary">phnX</name>
    <name evidence="11" type="ORF">BUZ61_04225</name>
    <name evidence="10" type="ORF">J3T88_03525</name>
    <name evidence="12" type="ORF">NCTC13834_00339</name>
</gene>
<dbReference type="SUPFAM" id="SSF56784">
    <property type="entry name" value="HAD-like"/>
    <property type="match status" value="1"/>
</dbReference>
<dbReference type="InterPro" id="IPR036412">
    <property type="entry name" value="HAD-like_sf"/>
</dbReference>
<protein>
    <recommendedName>
        <fullName evidence="8 9">Phosphonoacetaldehyde hydrolase</fullName>
        <shortName evidence="9">Phosphonatase</shortName>
        <ecNumber evidence="8 9">3.11.1.1</ecNumber>
    </recommendedName>
    <alternativeName>
        <fullName evidence="9">Phosphonoacetaldehyde phosphonohydrolase</fullName>
    </alternativeName>
</protein>
<reference evidence="11" key="2">
    <citation type="submission" date="2018-03" db="EMBL/GenBank/DDBJ databases">
        <authorList>
            <person name="Keele B.F."/>
        </authorList>
    </citation>
    <scope>NUCLEOTIDE SEQUENCE</scope>
    <source>
        <strain evidence="11">SNUC 4337</strain>
    </source>
</reference>
<dbReference type="EMBL" id="JAFNLT010000002">
    <property type="protein sequence ID" value="MBO1226393.1"/>
    <property type="molecule type" value="Genomic_DNA"/>
</dbReference>
<reference evidence="10 15" key="4">
    <citation type="submission" date="2021-03" db="EMBL/GenBank/DDBJ databases">
        <title>Staphylococci and Mammaliicocci in bats.</title>
        <authorList>
            <person name="Fountain K."/>
        </authorList>
    </citation>
    <scope>NUCLEOTIDE SEQUENCE [LARGE SCALE GENOMIC DNA]</scope>
    <source>
        <strain evidence="10 15">18_1_E_SW</strain>
    </source>
</reference>
<evidence type="ECO:0000313" key="10">
    <source>
        <dbReference type="EMBL" id="MBO1226393.1"/>
    </source>
</evidence>
<keyword evidence="15" id="KW-1185">Reference proteome</keyword>
<evidence type="ECO:0000313" key="15">
    <source>
        <dbReference type="Proteomes" id="UP000664081"/>
    </source>
</evidence>
<evidence type="ECO:0000256" key="8">
    <source>
        <dbReference type="ARBA" id="ARBA00066472"/>
    </source>
</evidence>
<dbReference type="Proteomes" id="UP000240400">
    <property type="component" value="Unassembled WGS sequence"/>
</dbReference>
<dbReference type="InterPro" id="IPR023214">
    <property type="entry name" value="HAD_sf"/>
</dbReference>